<sequence length="247" mass="27590">MTVNERKERQRFDREQLFLDKAAQLIASEGILQLQMAPLARACEYATGTLYQHFSSKEDLLLALVARNGCNQLKLFQQIAALAICNRHKILALCVAEELAREYHPSHARLEQYVFTEVVWENASASRRQMILDNSKPLSELVSGIVGAALAAGELPDHQCTALELSIAPWALCTGSHNLEQTSGLLAAFGLNKDPLQRYRHMHLLLNGMQWQPLQDLNDTAALAAQLQQLRQQVAPLFSGFCQLTVE</sequence>
<protein>
    <submittedName>
        <fullName evidence="6">TetR family transcriptional regulator</fullName>
    </submittedName>
</protein>
<dbReference type="Proteomes" id="UP000035062">
    <property type="component" value="Unassembled WGS sequence"/>
</dbReference>
<dbReference type="PANTHER" id="PTHR30055">
    <property type="entry name" value="HTH-TYPE TRANSCRIPTIONAL REGULATOR RUTR"/>
    <property type="match status" value="1"/>
</dbReference>
<reference evidence="6 7" key="1">
    <citation type="journal article" date="2012" name="J. Bacteriol.">
        <title>Genome Sequence of Pectin-Degrading Alishewanella agri, Isolated from Landfill Soil.</title>
        <authorList>
            <person name="Kim J."/>
            <person name="Jung J."/>
            <person name="Sung J.S."/>
            <person name="Chun J."/>
            <person name="Park W."/>
        </authorList>
    </citation>
    <scope>NUCLEOTIDE SEQUENCE [LARGE SCALE GENOMIC DNA]</scope>
    <source>
        <strain evidence="6 7">BL06</strain>
    </source>
</reference>
<comment type="caution">
    <text evidence="6">The sequence shown here is derived from an EMBL/GenBank/DDBJ whole genome shotgun (WGS) entry which is preliminary data.</text>
</comment>
<evidence type="ECO:0000313" key="7">
    <source>
        <dbReference type="Proteomes" id="UP000035062"/>
    </source>
</evidence>
<accession>I9P3V3</accession>
<evidence type="ECO:0000256" key="3">
    <source>
        <dbReference type="ARBA" id="ARBA00023163"/>
    </source>
</evidence>
<keyword evidence="2 4" id="KW-0238">DNA-binding</keyword>
<dbReference type="AlphaFoldDB" id="I9P3V3"/>
<dbReference type="RefSeq" id="WP_008984118.1">
    <property type="nucleotide sequence ID" value="NZ_AKKU01000011.1"/>
</dbReference>
<feature type="domain" description="HTH tetR-type" evidence="5">
    <location>
        <begin position="12"/>
        <end position="72"/>
    </location>
</feature>
<dbReference type="STRING" id="1195246.AGRI_06052"/>
<gene>
    <name evidence="6" type="ORF">AGRI_06052</name>
</gene>
<dbReference type="GO" id="GO:0000976">
    <property type="term" value="F:transcription cis-regulatory region binding"/>
    <property type="evidence" value="ECO:0007669"/>
    <property type="project" value="TreeGrafter"/>
</dbReference>
<evidence type="ECO:0000256" key="4">
    <source>
        <dbReference type="PROSITE-ProRule" id="PRU00335"/>
    </source>
</evidence>
<dbReference type="GO" id="GO:0003700">
    <property type="term" value="F:DNA-binding transcription factor activity"/>
    <property type="evidence" value="ECO:0007669"/>
    <property type="project" value="TreeGrafter"/>
</dbReference>
<dbReference type="eggNOG" id="COG1309">
    <property type="taxonomic scope" value="Bacteria"/>
</dbReference>
<organism evidence="6 7">
    <name type="scientific">Alishewanella agri BL06</name>
    <dbReference type="NCBI Taxonomy" id="1195246"/>
    <lineage>
        <taxon>Bacteria</taxon>
        <taxon>Pseudomonadati</taxon>
        <taxon>Pseudomonadota</taxon>
        <taxon>Gammaproteobacteria</taxon>
        <taxon>Alteromonadales</taxon>
        <taxon>Alteromonadaceae</taxon>
        <taxon>Alishewanella</taxon>
    </lineage>
</organism>
<evidence type="ECO:0000256" key="2">
    <source>
        <dbReference type="ARBA" id="ARBA00023125"/>
    </source>
</evidence>
<keyword evidence="7" id="KW-1185">Reference proteome</keyword>
<keyword evidence="3" id="KW-0804">Transcription</keyword>
<dbReference type="Gene3D" id="1.10.357.10">
    <property type="entry name" value="Tetracycline Repressor, domain 2"/>
    <property type="match status" value="1"/>
</dbReference>
<dbReference type="PRINTS" id="PR00455">
    <property type="entry name" value="HTHTETR"/>
</dbReference>
<dbReference type="InterPro" id="IPR001647">
    <property type="entry name" value="HTH_TetR"/>
</dbReference>
<evidence type="ECO:0000256" key="1">
    <source>
        <dbReference type="ARBA" id="ARBA00023015"/>
    </source>
</evidence>
<dbReference type="PROSITE" id="PS50977">
    <property type="entry name" value="HTH_TETR_2"/>
    <property type="match status" value="1"/>
</dbReference>
<keyword evidence="1" id="KW-0805">Transcription regulation</keyword>
<proteinExistence type="predicted"/>
<dbReference type="EMBL" id="AKKU01000011">
    <property type="protein sequence ID" value="EIW89642.1"/>
    <property type="molecule type" value="Genomic_DNA"/>
</dbReference>
<dbReference type="InterPro" id="IPR009057">
    <property type="entry name" value="Homeodomain-like_sf"/>
</dbReference>
<dbReference type="PATRIC" id="fig|1195246.3.peg.1196"/>
<dbReference type="Pfam" id="PF00440">
    <property type="entry name" value="TetR_N"/>
    <property type="match status" value="1"/>
</dbReference>
<dbReference type="InterPro" id="IPR050109">
    <property type="entry name" value="HTH-type_TetR-like_transc_reg"/>
</dbReference>
<evidence type="ECO:0000259" key="5">
    <source>
        <dbReference type="PROSITE" id="PS50977"/>
    </source>
</evidence>
<name>I9P3V3_9ALTE</name>
<dbReference type="PANTHER" id="PTHR30055:SF234">
    <property type="entry name" value="HTH-TYPE TRANSCRIPTIONAL REGULATOR BETI"/>
    <property type="match status" value="1"/>
</dbReference>
<evidence type="ECO:0000313" key="6">
    <source>
        <dbReference type="EMBL" id="EIW89642.1"/>
    </source>
</evidence>
<feature type="DNA-binding region" description="H-T-H motif" evidence="4">
    <location>
        <begin position="35"/>
        <end position="54"/>
    </location>
</feature>
<dbReference type="SUPFAM" id="SSF46689">
    <property type="entry name" value="Homeodomain-like"/>
    <property type="match status" value="1"/>
</dbReference>